<dbReference type="Pfam" id="PF01435">
    <property type="entry name" value="Peptidase_M48"/>
    <property type="match status" value="1"/>
</dbReference>
<sequence length="457" mass="50326">MGTIGRIRPVRAFLMGLLALCAATVTPAFQAAAQGRDLRFIRDTEIENAMRVYLAPIFDAAGLDPASVKIHLIQDDAINAFVAGGMNIFIHTGLLIQADGPDEVIGVLAHEVGHITGGHLARFQENAANAQIKGLAAMILGGAAAIAAGEAGGVQAATMLGSQIGRRSLLSYTRQMERSADQAAMEFLHQAGFTPEGYRDILEKLANRAKLYSANANPYEQTHPVTEDRIAFVENQLANWPTDAPGIPKSFYDLHERVRAKLIGYLAEPERVLEQYPPSQTDLKSRYARAISHMRAYQREDALELANGLIEDFPKDPFFRELKGDIYLNTGQVREAIEPYEEAIEMLPWAALIRINLARALLEMNESQYEEQALDHLTKARRYEPDSSELWRLTAAVQTRLGNSGQAALAQAERAFRSGSRPEAKTYADRAMVELPEGSAGWLRAQDISLQLEKASE</sequence>
<proteinExistence type="predicted"/>
<dbReference type="EC" id="3.4.24.-" evidence="10"/>
<evidence type="ECO:0000256" key="6">
    <source>
        <dbReference type="ARBA" id="ARBA00023049"/>
    </source>
</evidence>
<dbReference type="InterPro" id="IPR051156">
    <property type="entry name" value="Mito/Outer_Membr_Metalloprot"/>
</dbReference>
<organism evidence="10 11">
    <name type="scientific">Marivibrio halodurans</name>
    <dbReference type="NCBI Taxonomy" id="2039722"/>
    <lineage>
        <taxon>Bacteria</taxon>
        <taxon>Pseudomonadati</taxon>
        <taxon>Pseudomonadota</taxon>
        <taxon>Alphaproteobacteria</taxon>
        <taxon>Rhodospirillales</taxon>
        <taxon>Rhodospirillaceae</taxon>
        <taxon>Marivibrio</taxon>
    </lineage>
</organism>
<evidence type="ECO:0000256" key="5">
    <source>
        <dbReference type="ARBA" id="ARBA00022833"/>
    </source>
</evidence>
<dbReference type="InterPro" id="IPR011990">
    <property type="entry name" value="TPR-like_helical_dom_sf"/>
</dbReference>
<feature type="signal peptide" evidence="8">
    <location>
        <begin position="1"/>
        <end position="31"/>
    </location>
</feature>
<dbReference type="InterPro" id="IPR019734">
    <property type="entry name" value="TPR_rpt"/>
</dbReference>
<evidence type="ECO:0000256" key="4">
    <source>
        <dbReference type="ARBA" id="ARBA00022801"/>
    </source>
</evidence>
<keyword evidence="4 10" id="KW-0378">Hydrolase</keyword>
<comment type="cofactor">
    <cofactor evidence="1">
        <name>Zn(2+)</name>
        <dbReference type="ChEBI" id="CHEBI:29105"/>
    </cofactor>
</comment>
<dbReference type="GO" id="GO:0004222">
    <property type="term" value="F:metalloendopeptidase activity"/>
    <property type="evidence" value="ECO:0007669"/>
    <property type="project" value="InterPro"/>
</dbReference>
<dbReference type="GO" id="GO:0016020">
    <property type="term" value="C:membrane"/>
    <property type="evidence" value="ECO:0007669"/>
    <property type="project" value="TreeGrafter"/>
</dbReference>
<keyword evidence="2" id="KW-0645">Protease</keyword>
<dbReference type="Gene3D" id="1.25.40.10">
    <property type="entry name" value="Tetratricopeptide repeat domain"/>
    <property type="match status" value="1"/>
</dbReference>
<dbReference type="PROSITE" id="PS50005">
    <property type="entry name" value="TPR"/>
    <property type="match status" value="1"/>
</dbReference>
<dbReference type="Gene3D" id="3.30.2010.10">
    <property type="entry name" value="Metalloproteases ('zincins'), catalytic domain"/>
    <property type="match status" value="1"/>
</dbReference>
<name>A0A8J7SJD4_9PROT</name>
<accession>A0A8J7SJD4</accession>
<dbReference type="GO" id="GO:0051603">
    <property type="term" value="P:proteolysis involved in protein catabolic process"/>
    <property type="evidence" value="ECO:0007669"/>
    <property type="project" value="TreeGrafter"/>
</dbReference>
<keyword evidence="7" id="KW-0802">TPR repeat</keyword>
<dbReference type="CDD" id="cd07324">
    <property type="entry name" value="M48C_Oma1-like"/>
    <property type="match status" value="1"/>
</dbReference>
<evidence type="ECO:0000256" key="7">
    <source>
        <dbReference type="PROSITE-ProRule" id="PRU00339"/>
    </source>
</evidence>
<keyword evidence="6 10" id="KW-0482">Metalloprotease</keyword>
<dbReference type="Proteomes" id="UP000672602">
    <property type="component" value="Unassembled WGS sequence"/>
</dbReference>
<keyword evidence="5" id="KW-0862">Zinc</keyword>
<dbReference type="GO" id="GO:0046872">
    <property type="term" value="F:metal ion binding"/>
    <property type="evidence" value="ECO:0007669"/>
    <property type="project" value="UniProtKB-KW"/>
</dbReference>
<evidence type="ECO:0000313" key="11">
    <source>
        <dbReference type="Proteomes" id="UP000672602"/>
    </source>
</evidence>
<comment type="caution">
    <text evidence="10">The sequence shown here is derived from an EMBL/GenBank/DDBJ whole genome shotgun (WGS) entry which is preliminary data.</text>
</comment>
<feature type="repeat" description="TPR" evidence="7">
    <location>
        <begin position="317"/>
        <end position="350"/>
    </location>
</feature>
<reference evidence="10" key="1">
    <citation type="submission" date="2021-04" db="EMBL/GenBank/DDBJ databases">
        <authorList>
            <person name="Zhang D.-C."/>
        </authorList>
    </citation>
    <scope>NUCLEOTIDE SEQUENCE</scope>
    <source>
        <strain evidence="10">CGMCC 1.15697</strain>
    </source>
</reference>
<keyword evidence="11" id="KW-1185">Reference proteome</keyword>
<protein>
    <submittedName>
        <fullName evidence="10">M48 family metalloprotease</fullName>
        <ecNumber evidence="10">3.4.24.-</ecNumber>
    </submittedName>
</protein>
<keyword evidence="3" id="KW-0479">Metal-binding</keyword>
<evidence type="ECO:0000256" key="2">
    <source>
        <dbReference type="ARBA" id="ARBA00022670"/>
    </source>
</evidence>
<evidence type="ECO:0000256" key="8">
    <source>
        <dbReference type="SAM" id="SignalP"/>
    </source>
</evidence>
<dbReference type="PANTHER" id="PTHR22726">
    <property type="entry name" value="METALLOENDOPEPTIDASE OMA1"/>
    <property type="match status" value="1"/>
</dbReference>
<dbReference type="SUPFAM" id="SSF48452">
    <property type="entry name" value="TPR-like"/>
    <property type="match status" value="1"/>
</dbReference>
<feature type="chain" id="PRO_5035244400" evidence="8">
    <location>
        <begin position="32"/>
        <end position="457"/>
    </location>
</feature>
<keyword evidence="8" id="KW-0732">Signal</keyword>
<dbReference type="InterPro" id="IPR001915">
    <property type="entry name" value="Peptidase_M48"/>
</dbReference>
<evidence type="ECO:0000313" key="10">
    <source>
        <dbReference type="EMBL" id="MBP5857663.1"/>
    </source>
</evidence>
<dbReference type="EMBL" id="JAGMWN010000005">
    <property type="protein sequence ID" value="MBP5857663.1"/>
    <property type="molecule type" value="Genomic_DNA"/>
</dbReference>
<feature type="domain" description="Peptidase M48" evidence="9">
    <location>
        <begin position="59"/>
        <end position="235"/>
    </location>
</feature>
<gene>
    <name evidence="10" type="ORF">KAJ83_11640</name>
</gene>
<dbReference type="Pfam" id="PF14559">
    <property type="entry name" value="TPR_19"/>
    <property type="match status" value="1"/>
</dbReference>
<dbReference type="RefSeq" id="WP_210682252.1">
    <property type="nucleotide sequence ID" value="NZ_JAGMWN010000005.1"/>
</dbReference>
<dbReference type="AlphaFoldDB" id="A0A8J7SJD4"/>
<evidence type="ECO:0000259" key="9">
    <source>
        <dbReference type="Pfam" id="PF01435"/>
    </source>
</evidence>
<evidence type="ECO:0000256" key="1">
    <source>
        <dbReference type="ARBA" id="ARBA00001947"/>
    </source>
</evidence>
<dbReference type="PANTHER" id="PTHR22726:SF1">
    <property type="entry name" value="METALLOENDOPEPTIDASE OMA1, MITOCHONDRIAL"/>
    <property type="match status" value="1"/>
</dbReference>
<evidence type="ECO:0000256" key="3">
    <source>
        <dbReference type="ARBA" id="ARBA00022723"/>
    </source>
</evidence>